<dbReference type="InterPro" id="IPR001119">
    <property type="entry name" value="SLH_dom"/>
</dbReference>
<reference evidence="4 5" key="1">
    <citation type="submission" date="2024-03" db="EMBL/GenBank/DDBJ databases">
        <title>Human intestinal bacterial collection.</title>
        <authorList>
            <person name="Pauvert C."/>
            <person name="Hitch T.C.A."/>
            <person name="Clavel T."/>
        </authorList>
    </citation>
    <scope>NUCLEOTIDE SEQUENCE [LARGE SCALE GENOMIC DNA]</scope>
    <source>
        <strain evidence="4 5">CLA-AP-H34</strain>
    </source>
</reference>
<sequence length="680" mass="70841">MKHRILMSALAVGLCLGLTGLSTPGALAFSDVADSTVSEAVEVLAGLDVVSGYSDGGYHPNDALTRAQFCKLAILMEGHGSQVTNSAYRTLFSDVPGSNWAAPYINLAYEEGLVAGYGDGTFGPDDAVTTGQAVTIALHLLGYTNEEIGPFWPEDYMEKGAALGLLDGISKTADQTLNRGEAALLLYHMLDQTTSTGQEYLDQLCASKLEGVVVLDNAAEAEDGTLNTLEVYTAQGLSYYEQSNVVPEALVGRKGTVLLDQAGKVTGFVPDETVSRQIQLSEVEADGITDASGYTYSVSSGSAVLLDGNVSTYGTCWYELEGRTSVTLYYSASGSVELIVATDAVAYEGVTLTGYYENASPNTTSPQSITLLGIDLDVAEDTQTGLSSLAVGDRITVTLNGAGEVISACPASQKQVEQYGVLENGSVRLTCGLTAQGEISSGSAKVGDLVKVSSSGIGELSVSAVSGGSSYQLKVPQRTLGTIPLSDDLVLYERVGASPVTEIEWDDLLVDTVPAASIDFYATNDSGEVCLLLLDDVTGNAYTYGVLTSGEVNSGESGMSYSNLTVSVENGDGTSQAYITGTSVKDDTVGGVAATSEGKTAGIVVLESAEGIARSAFDGTEAVVVDGIRVPVSDEVQVYNANTQRWTTLSEAKAYADTFTVYYSGTLGEDAVVRVVVTQS</sequence>
<organism evidence="4 5">
    <name type="scientific">Flavonifractor hominis</name>
    <dbReference type="NCBI Taxonomy" id="3133178"/>
    <lineage>
        <taxon>Bacteria</taxon>
        <taxon>Bacillati</taxon>
        <taxon>Bacillota</taxon>
        <taxon>Clostridia</taxon>
        <taxon>Eubacteriales</taxon>
        <taxon>Oscillospiraceae</taxon>
        <taxon>Flavonifractor</taxon>
    </lineage>
</organism>
<comment type="caution">
    <text evidence="4">The sequence shown here is derived from an EMBL/GenBank/DDBJ whole genome shotgun (WGS) entry which is preliminary data.</text>
</comment>
<gene>
    <name evidence="4" type="ORF">WMO45_07575</name>
</gene>
<evidence type="ECO:0000259" key="3">
    <source>
        <dbReference type="PROSITE" id="PS51272"/>
    </source>
</evidence>
<keyword evidence="1" id="KW-0677">Repeat</keyword>
<name>A0ABV1EP50_9FIRM</name>
<dbReference type="EMBL" id="JBBMFT010000003">
    <property type="protein sequence ID" value="MEQ2456377.1"/>
    <property type="molecule type" value="Genomic_DNA"/>
</dbReference>
<dbReference type="PANTHER" id="PTHR43308">
    <property type="entry name" value="OUTER MEMBRANE PROTEIN ALPHA-RELATED"/>
    <property type="match status" value="1"/>
</dbReference>
<feature type="signal peptide" evidence="2">
    <location>
        <begin position="1"/>
        <end position="28"/>
    </location>
</feature>
<dbReference type="Pfam" id="PF00395">
    <property type="entry name" value="SLH"/>
    <property type="match status" value="2"/>
</dbReference>
<feature type="domain" description="SLH" evidence="3">
    <location>
        <begin position="24"/>
        <end position="87"/>
    </location>
</feature>
<evidence type="ECO:0000256" key="2">
    <source>
        <dbReference type="SAM" id="SignalP"/>
    </source>
</evidence>
<dbReference type="PROSITE" id="PS51272">
    <property type="entry name" value="SLH"/>
    <property type="match status" value="2"/>
</dbReference>
<keyword evidence="2" id="KW-0732">Signal</keyword>
<proteinExistence type="predicted"/>
<keyword evidence="5" id="KW-1185">Reference proteome</keyword>
<accession>A0ABV1EP50</accession>
<protein>
    <submittedName>
        <fullName evidence="4">S-layer homology domain-containing protein</fullName>
    </submittedName>
</protein>
<dbReference type="Proteomes" id="UP001440599">
    <property type="component" value="Unassembled WGS sequence"/>
</dbReference>
<evidence type="ECO:0000313" key="5">
    <source>
        <dbReference type="Proteomes" id="UP001440599"/>
    </source>
</evidence>
<evidence type="ECO:0000313" key="4">
    <source>
        <dbReference type="EMBL" id="MEQ2456377.1"/>
    </source>
</evidence>
<feature type="chain" id="PRO_5047182627" evidence="2">
    <location>
        <begin position="29"/>
        <end position="680"/>
    </location>
</feature>
<dbReference type="RefSeq" id="WP_349139980.1">
    <property type="nucleotide sequence ID" value="NZ_JBBMFT010000003.1"/>
</dbReference>
<evidence type="ECO:0000256" key="1">
    <source>
        <dbReference type="ARBA" id="ARBA00022737"/>
    </source>
</evidence>
<feature type="domain" description="SLH" evidence="3">
    <location>
        <begin position="88"/>
        <end position="151"/>
    </location>
</feature>
<dbReference type="InterPro" id="IPR051465">
    <property type="entry name" value="Cell_Envelope_Struct_Comp"/>
</dbReference>